<dbReference type="NCBIfam" id="TIGR04268">
    <property type="entry name" value="FxSxx-COOH"/>
    <property type="match status" value="1"/>
</dbReference>
<gene>
    <name evidence="1" type="ORF">GCM10012289_42120</name>
</gene>
<dbReference type="RefSeq" id="WP_189125830.1">
    <property type="nucleotide sequence ID" value="NZ_BMNH01000012.1"/>
</dbReference>
<organism evidence="1 2">
    <name type="scientific">Nonomuraea cavernae</name>
    <dbReference type="NCBI Taxonomy" id="2045107"/>
    <lineage>
        <taxon>Bacteria</taxon>
        <taxon>Bacillati</taxon>
        <taxon>Actinomycetota</taxon>
        <taxon>Actinomycetes</taxon>
        <taxon>Streptosporangiales</taxon>
        <taxon>Streptosporangiaceae</taxon>
        <taxon>Nonomuraea</taxon>
    </lineage>
</organism>
<reference evidence="1" key="1">
    <citation type="journal article" date="2014" name="Int. J. Syst. Evol. Microbiol.">
        <title>Complete genome sequence of Corynebacterium casei LMG S-19264T (=DSM 44701T), isolated from a smear-ripened cheese.</title>
        <authorList>
            <consortium name="US DOE Joint Genome Institute (JGI-PGF)"/>
            <person name="Walter F."/>
            <person name="Albersmeier A."/>
            <person name="Kalinowski J."/>
            <person name="Ruckert C."/>
        </authorList>
    </citation>
    <scope>NUCLEOTIDE SEQUENCE</scope>
    <source>
        <strain evidence="1">CGMCC 4.7368</strain>
    </source>
</reference>
<evidence type="ECO:0000313" key="2">
    <source>
        <dbReference type="Proteomes" id="UP000646523"/>
    </source>
</evidence>
<evidence type="ECO:0000313" key="1">
    <source>
        <dbReference type="EMBL" id="GGO72911.1"/>
    </source>
</evidence>
<accession>A0A917Z4V7</accession>
<keyword evidence="2" id="KW-1185">Reference proteome</keyword>
<reference evidence="1" key="2">
    <citation type="submission" date="2020-09" db="EMBL/GenBank/DDBJ databases">
        <authorList>
            <person name="Sun Q."/>
            <person name="Zhou Y."/>
        </authorList>
    </citation>
    <scope>NUCLEOTIDE SEQUENCE</scope>
    <source>
        <strain evidence="1">CGMCC 4.7368</strain>
    </source>
</reference>
<proteinExistence type="predicted"/>
<comment type="caution">
    <text evidence="1">The sequence shown here is derived from an EMBL/GenBank/DDBJ whole genome shotgun (WGS) entry which is preliminary data.</text>
</comment>
<dbReference type="InterPro" id="IPR026334">
    <property type="entry name" value="FxSxx-COOH"/>
</dbReference>
<dbReference type="EMBL" id="BMNH01000012">
    <property type="protein sequence ID" value="GGO72911.1"/>
    <property type="molecule type" value="Genomic_DNA"/>
</dbReference>
<sequence length="55" mass="5500">MGEKSAGEYGGGLIDVSGMSLTDLDALDQSSLATALRRLVEEAGSGPVAGFQSAL</sequence>
<dbReference type="Proteomes" id="UP000646523">
    <property type="component" value="Unassembled WGS sequence"/>
</dbReference>
<name>A0A917Z4V7_9ACTN</name>
<dbReference type="AlphaFoldDB" id="A0A917Z4V7"/>
<protein>
    <recommendedName>
        <fullName evidence="3">FXSXX-COOH protein</fullName>
    </recommendedName>
</protein>
<evidence type="ECO:0008006" key="3">
    <source>
        <dbReference type="Google" id="ProtNLM"/>
    </source>
</evidence>